<sequence>MRITCARWRRGPGGYHKGTAVSGKLVETIYGKRHRYEIRVSETFMARKFIIYRDGSRWKGDYVSLSRAVEVVRKDS</sequence>
<comment type="caution">
    <text evidence="1">The sequence shown here is derived from an EMBL/GenBank/DDBJ whole genome shotgun (WGS) entry which is preliminary data.</text>
</comment>
<evidence type="ECO:0000313" key="1">
    <source>
        <dbReference type="EMBL" id="GGN59083.1"/>
    </source>
</evidence>
<proteinExistence type="predicted"/>
<evidence type="ECO:0000313" key="2">
    <source>
        <dbReference type="Proteomes" id="UP000605099"/>
    </source>
</evidence>
<organism evidence="1 2">
    <name type="scientific">Novosphingobium indicum</name>
    <dbReference type="NCBI Taxonomy" id="462949"/>
    <lineage>
        <taxon>Bacteria</taxon>
        <taxon>Pseudomonadati</taxon>
        <taxon>Pseudomonadota</taxon>
        <taxon>Alphaproteobacteria</taxon>
        <taxon>Sphingomonadales</taxon>
        <taxon>Sphingomonadaceae</taxon>
        <taxon>Novosphingobium</taxon>
    </lineage>
</organism>
<reference evidence="2" key="1">
    <citation type="journal article" date="2019" name="Int. J. Syst. Evol. Microbiol.">
        <title>The Global Catalogue of Microorganisms (GCM) 10K type strain sequencing project: providing services to taxonomists for standard genome sequencing and annotation.</title>
        <authorList>
            <consortium name="The Broad Institute Genomics Platform"/>
            <consortium name="The Broad Institute Genome Sequencing Center for Infectious Disease"/>
            <person name="Wu L."/>
            <person name="Ma J."/>
        </authorList>
    </citation>
    <scope>NUCLEOTIDE SEQUENCE [LARGE SCALE GENOMIC DNA]</scope>
    <source>
        <strain evidence="2">CGMCC 1.6784</strain>
    </source>
</reference>
<dbReference type="EMBL" id="BMLK01000024">
    <property type="protein sequence ID" value="GGN59083.1"/>
    <property type="molecule type" value="Genomic_DNA"/>
</dbReference>
<protein>
    <submittedName>
        <fullName evidence="1">Uncharacterized protein</fullName>
    </submittedName>
</protein>
<dbReference type="Proteomes" id="UP000605099">
    <property type="component" value="Unassembled WGS sequence"/>
</dbReference>
<name>A0ABQ2JXG0_9SPHN</name>
<keyword evidence="2" id="KW-1185">Reference proteome</keyword>
<accession>A0ABQ2JXG0</accession>
<gene>
    <name evidence="1" type="ORF">GCM10011349_39250</name>
</gene>